<dbReference type="AlphaFoldDB" id="F9WGC7"/>
<dbReference type="GO" id="GO:0005856">
    <property type="term" value="C:cytoskeleton"/>
    <property type="evidence" value="ECO:0007669"/>
    <property type="project" value="TreeGrafter"/>
</dbReference>
<dbReference type="GO" id="GO:0005200">
    <property type="term" value="F:structural constituent of cytoskeleton"/>
    <property type="evidence" value="ECO:0007669"/>
    <property type="project" value="TreeGrafter"/>
</dbReference>
<keyword evidence="4" id="KW-1185">Reference proteome</keyword>
<dbReference type="Proteomes" id="UP000000702">
    <property type="component" value="Unassembled WGS sequence"/>
</dbReference>
<keyword evidence="1" id="KW-0175">Coiled coil</keyword>
<gene>
    <name evidence="3" type="ORF">TCIL3000_0_12990</name>
</gene>
<dbReference type="PANTHER" id="PTHR47357">
    <property type="entry name" value="COP1-INTERACTIVE PROTEIN 1"/>
    <property type="match status" value="1"/>
</dbReference>
<protein>
    <submittedName>
        <fullName evidence="3">WGS project CAEQ00000000 data, annotated contig 489</fullName>
    </submittedName>
</protein>
<name>F9WGC7_TRYCI</name>
<feature type="region of interest" description="Disordered" evidence="2">
    <location>
        <begin position="210"/>
        <end position="232"/>
    </location>
</feature>
<accession>F9WGC7</accession>
<evidence type="ECO:0000256" key="2">
    <source>
        <dbReference type="SAM" id="MobiDB-lite"/>
    </source>
</evidence>
<evidence type="ECO:0000313" key="3">
    <source>
        <dbReference type="EMBL" id="CCD16361.1"/>
    </source>
</evidence>
<evidence type="ECO:0000256" key="1">
    <source>
        <dbReference type="SAM" id="Coils"/>
    </source>
</evidence>
<reference evidence="4" key="1">
    <citation type="submission" date="2011-07" db="EMBL/GenBank/DDBJ databases">
        <title>Divergent evolution of antigenic variation in African trypanosomes.</title>
        <authorList>
            <person name="Jackson A.P."/>
            <person name="Berry A."/>
            <person name="Allison H.C."/>
            <person name="Burton P."/>
            <person name="Anderson J."/>
            <person name="Aslett M."/>
            <person name="Brown R."/>
            <person name="Corton N."/>
            <person name="Harris D."/>
            <person name="Hauser H."/>
            <person name="Gamble J."/>
            <person name="Gilderthorp R."/>
            <person name="McQuillan J."/>
            <person name="Quail M.A."/>
            <person name="Sanders M."/>
            <person name="Van Tonder A."/>
            <person name="Ginger M.L."/>
            <person name="Donelson J.E."/>
            <person name="Field M.C."/>
            <person name="Barry J.D."/>
            <person name="Berriman M."/>
            <person name="Hertz-Fowler C."/>
        </authorList>
    </citation>
    <scope>NUCLEOTIDE SEQUENCE [LARGE SCALE GENOMIC DNA]</scope>
    <source>
        <strain evidence="4">IL3000</strain>
    </source>
</reference>
<feature type="compositionally biased region" description="Polar residues" evidence="2">
    <location>
        <begin position="22"/>
        <end position="31"/>
    </location>
</feature>
<evidence type="ECO:0000313" key="4">
    <source>
        <dbReference type="Proteomes" id="UP000000702"/>
    </source>
</evidence>
<sequence length="1177" mass="132358">MSSSLSNNNIVAIGGNKAHSPPQDSFQIQSHDVQDDNSGEAKKEAFSAAHTLLESEQPALAAAKGHVVRPTFVTTSTESSEPRRVVDNGGAEAVCGEAAAGGGGSASQPSEAPAFSHNPTTITNAAKPQATKLASPYASSTSFGTLLRESNGKMKELLWYKDRCRDQEAALLIMRERQCVLEEALVSARITVLSEKEHHRVLAALAAEERRESRASLEPQSSAIRAMESEQDGLKRELRRTRMLLERSEEDRTATRDRLTEREVELERLELENEKLRSELQALSGQCRGLKDLYTNITRNVSDSSDDVKGEEIRKNMSRMIREQREEIADMSALMTVLREEKERHELESCASEELLSLFREHMRYMLRKVAGVMVLLEHHGRQLVSALNGTDEPSPSSTTAVHQVEADVIMSFATLLRCAGVVEQQIHMIEGAVGEQLLEATLQQRKVQQLLLAERKAHEEELLDMRRTVKETNEAKLRLEEKLATLDGLYNQLVHAIKCQCRHLLSVTGGGKRGVEGKPASENSQREIDVGEMECEVEGNDEEENAPVEFCECGHDQARAKPRIAAVSKAQRCEGVTLVVPDKSLQALLHRSQEAVKRFVKEVCTTQSASATQLANERQRHQAAVRKLRASLKLTQETVAELQTKLSAAQTECESARRRAEESEAAAQVRAKQNRQLQQDLAAQQRNYEAQRLVAEKCTRDIAALEAQLTGRREEQFEMSVLRGRCDDLMKMITALEQRVQREEKSKFFLYEMIRCCCGALAALSLQLRTTAAERRGMVFAYDGLCEERHSVLLLLQEMKEELEKEDTGSRQVYQPHPVPHGRMYSLFALASTVIASVRMLRLAACRRGKRRVTFEVDSGPVHGSEDNSFKTAHRAFGCPDRLPSSSGLRGVIQNNPVVSALLHRRDLVNVVQKVQIPPLPTLLSHFSSAVGGSAKIECTQLLHYLMDTASLDISRMDCPHYITSHTTDWRGVLLKGAPRLRYREITESSLCTATTKLLREVFFLARCRIGQLKDEQEQGRHAIRRAFAEQCEITAKLHESKHVALSHLQEQHEYETRNAIDQATREVQQELQQRLDDMYVNFQKEREARRKVEEANAILQMREVELLSAAHNMRYEIRSLSMELAEQGQRQRQRPPGERHVSMNATYNCDRSCSGGDGHSFSLYRPRSVQFADDN</sequence>
<dbReference type="PANTHER" id="PTHR47357:SF1">
    <property type="entry name" value="SPINDLE POLE BODY COMPONENT 110"/>
    <property type="match status" value="1"/>
</dbReference>
<comment type="caution">
    <text evidence="3">The sequence shown here is derived from an EMBL/GenBank/DDBJ whole genome shotgun (WGS) entry which is preliminary data.</text>
</comment>
<proteinExistence type="predicted"/>
<feature type="region of interest" description="Disordered" evidence="2">
    <location>
        <begin position="1"/>
        <end position="46"/>
    </location>
</feature>
<dbReference type="VEuPathDB" id="TriTrypDB:TcIL3000_0_12990"/>
<organism evidence="3 4">
    <name type="scientific">Trypanosoma congolense (strain IL3000)</name>
    <dbReference type="NCBI Taxonomy" id="1068625"/>
    <lineage>
        <taxon>Eukaryota</taxon>
        <taxon>Discoba</taxon>
        <taxon>Euglenozoa</taxon>
        <taxon>Kinetoplastea</taxon>
        <taxon>Metakinetoplastina</taxon>
        <taxon>Trypanosomatida</taxon>
        <taxon>Trypanosomatidae</taxon>
        <taxon>Trypanosoma</taxon>
        <taxon>Nannomonas</taxon>
    </lineage>
</organism>
<dbReference type="OMA" id="WYKDRCR"/>
<feature type="coiled-coil region" evidence="1">
    <location>
        <begin position="456"/>
        <end position="483"/>
    </location>
</feature>
<feature type="coiled-coil region" evidence="1">
    <location>
        <begin position="612"/>
        <end position="695"/>
    </location>
</feature>
<dbReference type="EMBL" id="CAEQ01002258">
    <property type="protein sequence ID" value="CCD16361.1"/>
    <property type="molecule type" value="Genomic_DNA"/>
</dbReference>
<feature type="compositionally biased region" description="Polar residues" evidence="2">
    <location>
        <begin position="1"/>
        <end position="10"/>
    </location>
</feature>
<reference evidence="3 4" key="2">
    <citation type="journal article" date="2012" name="Proc. Natl. Acad. Sci. U.S.A.">
        <title>Antigenic diversity is generated by distinct evolutionary mechanisms in African trypanosome species.</title>
        <authorList>
            <person name="Jackson A.P."/>
            <person name="Berry A."/>
            <person name="Aslett M."/>
            <person name="Allison H.C."/>
            <person name="Burton P."/>
            <person name="Vavrova-Anderson J."/>
            <person name="Brown R."/>
            <person name="Browne H."/>
            <person name="Corton N."/>
            <person name="Hauser H."/>
            <person name="Gamble J."/>
            <person name="Gilderthorp R."/>
            <person name="Marcello L."/>
            <person name="McQuillan J."/>
            <person name="Otto T.D."/>
            <person name="Quail M.A."/>
            <person name="Sanders M.J."/>
            <person name="van Tonder A."/>
            <person name="Ginger M.L."/>
            <person name="Field M.C."/>
            <person name="Barry J.D."/>
            <person name="Hertz-Fowler C."/>
            <person name="Berriman M."/>
        </authorList>
    </citation>
    <scope>NUCLEOTIDE SEQUENCE [LARGE SCALE GENOMIC DNA]</scope>
    <source>
        <strain evidence="3 4">IL3000</strain>
    </source>
</reference>